<dbReference type="GO" id="GO:0008483">
    <property type="term" value="F:transaminase activity"/>
    <property type="evidence" value="ECO:0007669"/>
    <property type="project" value="UniProtKB-KW"/>
</dbReference>
<evidence type="ECO:0000313" key="4">
    <source>
        <dbReference type="EMBL" id="OCW55645.1"/>
    </source>
</evidence>
<keyword evidence="5" id="KW-1185">Reference proteome</keyword>
<dbReference type="AlphaFoldDB" id="A0A1C1YQ67"/>
<dbReference type="PANTHER" id="PTHR30244">
    <property type="entry name" value="TRANSAMINASE"/>
    <property type="match status" value="1"/>
</dbReference>
<proteinExistence type="inferred from homology"/>
<dbReference type="PIRSF" id="PIRSF000390">
    <property type="entry name" value="PLP_StrS"/>
    <property type="match status" value="1"/>
</dbReference>
<dbReference type="SUPFAM" id="SSF53383">
    <property type="entry name" value="PLP-dependent transferases"/>
    <property type="match status" value="1"/>
</dbReference>
<feature type="modified residue" description="N6-(pyridoxal phosphate)lysine" evidence="2">
    <location>
        <position position="198"/>
    </location>
</feature>
<dbReference type="Proteomes" id="UP000094795">
    <property type="component" value="Unassembled WGS sequence"/>
</dbReference>
<dbReference type="OrthoDB" id="9768668at2"/>
<dbReference type="InterPro" id="IPR000653">
    <property type="entry name" value="DegT/StrS_aminotransferase"/>
</dbReference>
<protein>
    <submittedName>
        <fullName evidence="4">Aminotransferase DegT</fullName>
    </submittedName>
</protein>
<dbReference type="CDD" id="cd00616">
    <property type="entry name" value="AHBA_syn"/>
    <property type="match status" value="1"/>
</dbReference>
<dbReference type="GO" id="GO:0030170">
    <property type="term" value="F:pyridoxal phosphate binding"/>
    <property type="evidence" value="ECO:0007669"/>
    <property type="project" value="TreeGrafter"/>
</dbReference>
<accession>A0A1C1YQ67</accession>
<evidence type="ECO:0000256" key="3">
    <source>
        <dbReference type="RuleBase" id="RU004508"/>
    </source>
</evidence>
<reference evidence="4 5" key="1">
    <citation type="submission" date="2015-12" db="EMBL/GenBank/DDBJ databases">
        <authorList>
            <person name="Shamseldin A."/>
            <person name="Moawad H."/>
            <person name="Abd El-Rahim W.M."/>
            <person name="Sadowsky M.J."/>
        </authorList>
    </citation>
    <scope>NUCLEOTIDE SEQUENCE [LARGE SCALE GENOMIC DNA]</scope>
    <source>
        <strain evidence="4 5">JC234</strain>
    </source>
</reference>
<evidence type="ECO:0000313" key="5">
    <source>
        <dbReference type="Proteomes" id="UP000094795"/>
    </source>
</evidence>
<comment type="caution">
    <text evidence="4">The sequence shown here is derived from an EMBL/GenBank/DDBJ whole genome shotgun (WGS) entry which is preliminary data.</text>
</comment>
<dbReference type="InterPro" id="IPR015422">
    <property type="entry name" value="PyrdxlP-dep_Trfase_small"/>
</dbReference>
<dbReference type="InterPro" id="IPR015421">
    <property type="entry name" value="PyrdxlP-dep_Trfase_major"/>
</dbReference>
<dbReference type="EMBL" id="LQZT01000050">
    <property type="protein sequence ID" value="OCW55645.1"/>
    <property type="molecule type" value="Genomic_DNA"/>
</dbReference>
<feature type="active site" description="Proton acceptor" evidence="1">
    <location>
        <position position="198"/>
    </location>
</feature>
<keyword evidence="2 3" id="KW-0663">Pyridoxal phosphate</keyword>
<name>A0A1C1YQ67_9HYPH</name>
<keyword evidence="4" id="KW-0808">Transferase</keyword>
<dbReference type="STRING" id="1480615.AWJ14_06575"/>
<dbReference type="GO" id="GO:0000271">
    <property type="term" value="P:polysaccharide biosynthetic process"/>
    <property type="evidence" value="ECO:0007669"/>
    <property type="project" value="TreeGrafter"/>
</dbReference>
<gene>
    <name evidence="4" type="ORF">AWJ14_06575</name>
</gene>
<comment type="similarity">
    <text evidence="3">Belongs to the DegT/DnrJ/EryC1 family.</text>
</comment>
<organism evidence="4 5">
    <name type="scientific">Hoeflea olei</name>
    <dbReference type="NCBI Taxonomy" id="1480615"/>
    <lineage>
        <taxon>Bacteria</taxon>
        <taxon>Pseudomonadati</taxon>
        <taxon>Pseudomonadota</taxon>
        <taxon>Alphaproteobacteria</taxon>
        <taxon>Hyphomicrobiales</taxon>
        <taxon>Rhizobiaceae</taxon>
        <taxon>Hoeflea</taxon>
    </lineage>
</organism>
<dbReference type="Pfam" id="PF01041">
    <property type="entry name" value="DegT_DnrJ_EryC1"/>
    <property type="match status" value="1"/>
</dbReference>
<keyword evidence="4" id="KW-0032">Aminotransferase</keyword>
<dbReference type="InterPro" id="IPR015424">
    <property type="entry name" value="PyrdxlP-dep_Trfase"/>
</dbReference>
<dbReference type="Gene3D" id="3.90.1150.10">
    <property type="entry name" value="Aspartate Aminotransferase, domain 1"/>
    <property type="match status" value="1"/>
</dbReference>
<evidence type="ECO:0000256" key="1">
    <source>
        <dbReference type="PIRSR" id="PIRSR000390-1"/>
    </source>
</evidence>
<dbReference type="PANTHER" id="PTHR30244:SF42">
    <property type="entry name" value="UDP-2-ACETAMIDO-2-DEOXY-3-OXO-D-GLUCURONATE AMINOTRANSFERASE"/>
    <property type="match status" value="1"/>
</dbReference>
<dbReference type="RefSeq" id="WP_066184616.1">
    <property type="nucleotide sequence ID" value="NZ_LQZT01000050.1"/>
</dbReference>
<evidence type="ECO:0000256" key="2">
    <source>
        <dbReference type="PIRSR" id="PIRSR000390-2"/>
    </source>
</evidence>
<dbReference type="Gene3D" id="3.40.640.10">
    <property type="entry name" value="Type I PLP-dependent aspartate aminotransferase-like (Major domain)"/>
    <property type="match status" value="1"/>
</dbReference>
<sequence>MSAASLEPVRFVDLAAQQARIRERVDAAMARVLDHGQYIMGPEVAEFEAKLSAHCGAAHSIACSSGTDALAMVLMAKGVRPGQAIFCPAFTFVATAEVVAWLGAHIWFVDVDADTFNMDPVSLEVAIKAARAAGQEPVGVIPVDLFGIPADYDAVSKIAAREGLWVLGDAAQSYGARYHNRRVGALAMATATSFFPAKPLGAYGDGGAIFTDDADLADVIRSILFHGKGTSQYDNVRIGMTGRIDTLQAAILIEKLAIFDEEIEARNRIAARYSKLLGSHVATPVVPEGLQSVWAQYTVKLPEGADRAAIQAGMKDKGVPTAVYYAKPLHRQDAYSHHGVAGGELPVTDMLSGAVLSLPMHPYLDEATQDRVVDALIGAL</sequence>